<reference evidence="2 3" key="1">
    <citation type="journal article" date="2014" name="Agronomy (Basel)">
        <title>A Draft Genome Sequence for Ensete ventricosum, the Drought-Tolerant Tree Against Hunger.</title>
        <authorList>
            <person name="Harrison J."/>
            <person name="Moore K.A."/>
            <person name="Paszkiewicz K."/>
            <person name="Jones T."/>
            <person name="Grant M."/>
            <person name="Ambacheew D."/>
            <person name="Muzemil S."/>
            <person name="Studholme D.J."/>
        </authorList>
    </citation>
    <scope>NUCLEOTIDE SEQUENCE [LARGE SCALE GENOMIC DNA]</scope>
</reference>
<protein>
    <submittedName>
        <fullName evidence="2">Uncharacterized protein</fullName>
    </submittedName>
</protein>
<dbReference type="EMBL" id="AMZH03001492">
    <property type="protein sequence ID" value="RRT79119.1"/>
    <property type="molecule type" value="Genomic_DNA"/>
</dbReference>
<evidence type="ECO:0000256" key="1">
    <source>
        <dbReference type="SAM" id="MobiDB-lite"/>
    </source>
</evidence>
<gene>
    <name evidence="2" type="ORF">B296_00007033</name>
</gene>
<feature type="compositionally biased region" description="Basic residues" evidence="1">
    <location>
        <begin position="34"/>
        <end position="55"/>
    </location>
</feature>
<feature type="non-terminal residue" evidence="2">
    <location>
        <position position="82"/>
    </location>
</feature>
<sequence>MRNRSTELGVDQSGMGRGAHGGLGDWQARSGSSGHRRALRIKGKGIARSGARRARSGYGEGDERGGIGGRQSIGRIPIRELL</sequence>
<organism evidence="2 3">
    <name type="scientific">Ensete ventricosum</name>
    <name type="common">Abyssinian banana</name>
    <name type="synonym">Musa ensete</name>
    <dbReference type="NCBI Taxonomy" id="4639"/>
    <lineage>
        <taxon>Eukaryota</taxon>
        <taxon>Viridiplantae</taxon>
        <taxon>Streptophyta</taxon>
        <taxon>Embryophyta</taxon>
        <taxon>Tracheophyta</taxon>
        <taxon>Spermatophyta</taxon>
        <taxon>Magnoliopsida</taxon>
        <taxon>Liliopsida</taxon>
        <taxon>Zingiberales</taxon>
        <taxon>Musaceae</taxon>
        <taxon>Ensete</taxon>
    </lineage>
</organism>
<feature type="region of interest" description="Disordered" evidence="1">
    <location>
        <begin position="1"/>
        <end position="76"/>
    </location>
</feature>
<evidence type="ECO:0000313" key="2">
    <source>
        <dbReference type="EMBL" id="RRT79119.1"/>
    </source>
</evidence>
<comment type="caution">
    <text evidence="2">The sequence shown here is derived from an EMBL/GenBank/DDBJ whole genome shotgun (WGS) entry which is preliminary data.</text>
</comment>
<proteinExistence type="predicted"/>
<dbReference type="Proteomes" id="UP000287651">
    <property type="component" value="Unassembled WGS sequence"/>
</dbReference>
<feature type="compositionally biased region" description="Gly residues" evidence="1">
    <location>
        <begin position="15"/>
        <end position="24"/>
    </location>
</feature>
<name>A0A427AS85_ENSVE</name>
<dbReference type="AlphaFoldDB" id="A0A427AS85"/>
<evidence type="ECO:0000313" key="3">
    <source>
        <dbReference type="Proteomes" id="UP000287651"/>
    </source>
</evidence>
<accession>A0A427AS85</accession>